<dbReference type="CDD" id="cd23805">
    <property type="entry name" value="UBCc_UBE2T"/>
    <property type="match status" value="1"/>
</dbReference>
<dbReference type="InParanoid" id="A0A7M7PEW5"/>
<keyword evidence="4 11" id="KW-0833">Ubl conjugation pathway</keyword>
<name>A0A7M7PEW5_STRPU</name>
<comment type="similarity">
    <text evidence="11">Belongs to the ubiquitin-conjugating enzyme family.</text>
</comment>
<feature type="compositionally biased region" description="Acidic residues" evidence="12">
    <location>
        <begin position="169"/>
        <end position="189"/>
    </location>
</feature>
<dbReference type="InterPro" id="IPR016135">
    <property type="entry name" value="UBQ-conjugating_enzyme/RWD"/>
</dbReference>
<feature type="active site" description="Glycyl thioester intermediate" evidence="10">
    <location>
        <position position="90"/>
    </location>
</feature>
<dbReference type="SMART" id="SM00212">
    <property type="entry name" value="UBCc"/>
    <property type="match status" value="1"/>
</dbReference>
<dbReference type="PROSITE" id="PS50127">
    <property type="entry name" value="UBC_2"/>
    <property type="match status" value="1"/>
</dbReference>
<dbReference type="Proteomes" id="UP000007110">
    <property type="component" value="Unassembled WGS sequence"/>
</dbReference>
<keyword evidence="3 11" id="KW-0547">Nucleotide-binding</keyword>
<dbReference type="OMA" id="GVEKKFC"/>
<evidence type="ECO:0000259" key="13">
    <source>
        <dbReference type="PROSITE" id="PS50127"/>
    </source>
</evidence>
<keyword evidence="5 11" id="KW-0067">ATP-binding</keyword>
<dbReference type="EnsemblMetazoa" id="XM_030993457">
    <property type="protein sequence ID" value="XP_030849317"/>
    <property type="gene ID" value="LOC586901"/>
</dbReference>
<evidence type="ECO:0000256" key="5">
    <source>
        <dbReference type="ARBA" id="ARBA00022840"/>
    </source>
</evidence>
<protein>
    <recommendedName>
        <fullName evidence="6">Ubiquitin-conjugating enzyme E2 T</fullName>
        <ecNumber evidence="1">2.3.2.23</ecNumber>
    </recommendedName>
    <alternativeName>
        <fullName evidence="7">E2 ubiquitin-conjugating enzyme T</fullName>
    </alternativeName>
    <alternativeName>
        <fullName evidence="9">Ubiquitin carrier protein T</fullName>
    </alternativeName>
    <alternativeName>
        <fullName evidence="8">Ubiquitin-protein ligase T</fullName>
    </alternativeName>
</protein>
<dbReference type="GO" id="GO:0006974">
    <property type="term" value="P:DNA damage response"/>
    <property type="evidence" value="ECO:0000318"/>
    <property type="project" value="GO_Central"/>
</dbReference>
<dbReference type="GO" id="GO:0005524">
    <property type="term" value="F:ATP binding"/>
    <property type="evidence" value="ECO:0007669"/>
    <property type="project" value="UniProtKB-UniRule"/>
</dbReference>
<dbReference type="InterPro" id="IPR000608">
    <property type="entry name" value="UBC"/>
</dbReference>
<feature type="region of interest" description="Disordered" evidence="12">
    <location>
        <begin position="150"/>
        <end position="247"/>
    </location>
</feature>
<feature type="compositionally biased region" description="Polar residues" evidence="12">
    <location>
        <begin position="158"/>
        <end position="167"/>
    </location>
</feature>
<dbReference type="KEGG" id="spu:586901"/>
<dbReference type="FunFam" id="3.10.110.10:FF:000041">
    <property type="entry name" value="Ubiquitin-conjugating enzyme E2 T"/>
    <property type="match status" value="1"/>
</dbReference>
<dbReference type="PROSITE" id="PS00183">
    <property type="entry name" value="UBC_1"/>
    <property type="match status" value="1"/>
</dbReference>
<evidence type="ECO:0000313" key="15">
    <source>
        <dbReference type="Proteomes" id="UP000007110"/>
    </source>
</evidence>
<dbReference type="EC" id="2.3.2.23" evidence="1"/>
<evidence type="ECO:0000313" key="14">
    <source>
        <dbReference type="EnsemblMetazoa" id="XP_030849317"/>
    </source>
</evidence>
<proteinExistence type="inferred from homology"/>
<accession>A0A7M7PEW5</accession>
<evidence type="ECO:0000256" key="8">
    <source>
        <dbReference type="ARBA" id="ARBA00077509"/>
    </source>
</evidence>
<dbReference type="GO" id="GO:0061631">
    <property type="term" value="F:ubiquitin conjugating enzyme activity"/>
    <property type="evidence" value="ECO:0000318"/>
    <property type="project" value="GO_Central"/>
</dbReference>
<evidence type="ECO:0000256" key="1">
    <source>
        <dbReference type="ARBA" id="ARBA00012486"/>
    </source>
</evidence>
<feature type="compositionally biased region" description="Low complexity" evidence="12">
    <location>
        <begin position="201"/>
        <end position="212"/>
    </location>
</feature>
<dbReference type="RefSeq" id="XP_030849317.1">
    <property type="nucleotide sequence ID" value="XM_030993457.1"/>
</dbReference>
<dbReference type="GO" id="GO:0005634">
    <property type="term" value="C:nucleus"/>
    <property type="evidence" value="ECO:0000318"/>
    <property type="project" value="GO_Central"/>
</dbReference>
<dbReference type="Pfam" id="PF00179">
    <property type="entry name" value="UQ_con"/>
    <property type="match status" value="1"/>
</dbReference>
<feature type="compositionally biased region" description="Basic and acidic residues" evidence="12">
    <location>
        <begin position="219"/>
        <end position="230"/>
    </location>
</feature>
<evidence type="ECO:0000256" key="9">
    <source>
        <dbReference type="ARBA" id="ARBA00082133"/>
    </source>
</evidence>
<reference evidence="14" key="2">
    <citation type="submission" date="2021-01" db="UniProtKB">
        <authorList>
            <consortium name="EnsemblMetazoa"/>
        </authorList>
    </citation>
    <scope>IDENTIFICATION</scope>
</reference>
<sequence length="247" mass="27587">MRSTMQRISRMKRELEMMERAPPPGVSCWMKDGDATRLEAQILGGESTPYAGGIFKLEIHIPDRYPFEPPKVQYVTPIYHPNIDTSGRICLDLLKMPPAGNWKPSLNISTVLTSLQLLMAEPNPDDPLMADISAEFKHNRAVFIEKAKEWTKKHATQDIPQTSAGTCDSSDESSSESESDESDDSEDEENKSTNQNTHILKSSNQNSSTKSSFAGQKELTNERRGEKRCLQEVNGESLSAKKSHLTT</sequence>
<feature type="domain" description="UBC core" evidence="13">
    <location>
        <begin position="6"/>
        <end position="156"/>
    </location>
</feature>
<dbReference type="InterPro" id="IPR023313">
    <property type="entry name" value="UBQ-conjugating_AS"/>
</dbReference>
<dbReference type="Gene3D" id="3.10.110.10">
    <property type="entry name" value="Ubiquitin Conjugating Enzyme"/>
    <property type="match status" value="1"/>
</dbReference>
<dbReference type="CTD" id="29089"/>
<dbReference type="SUPFAM" id="SSF54495">
    <property type="entry name" value="UBC-like"/>
    <property type="match status" value="1"/>
</dbReference>
<evidence type="ECO:0000256" key="10">
    <source>
        <dbReference type="PROSITE-ProRule" id="PRU10133"/>
    </source>
</evidence>
<dbReference type="AlphaFoldDB" id="A0A7M7PEW5"/>
<reference evidence="15" key="1">
    <citation type="submission" date="2015-02" db="EMBL/GenBank/DDBJ databases">
        <title>Genome sequencing for Strongylocentrotus purpuratus.</title>
        <authorList>
            <person name="Murali S."/>
            <person name="Liu Y."/>
            <person name="Vee V."/>
            <person name="English A."/>
            <person name="Wang M."/>
            <person name="Skinner E."/>
            <person name="Han Y."/>
            <person name="Muzny D.M."/>
            <person name="Worley K.C."/>
            <person name="Gibbs R.A."/>
        </authorList>
    </citation>
    <scope>NUCLEOTIDE SEQUENCE</scope>
</reference>
<evidence type="ECO:0000256" key="11">
    <source>
        <dbReference type="RuleBase" id="RU362109"/>
    </source>
</evidence>
<organism evidence="14 15">
    <name type="scientific">Strongylocentrotus purpuratus</name>
    <name type="common">Purple sea urchin</name>
    <dbReference type="NCBI Taxonomy" id="7668"/>
    <lineage>
        <taxon>Eukaryota</taxon>
        <taxon>Metazoa</taxon>
        <taxon>Echinodermata</taxon>
        <taxon>Eleutherozoa</taxon>
        <taxon>Echinozoa</taxon>
        <taxon>Echinoidea</taxon>
        <taxon>Euechinoidea</taxon>
        <taxon>Echinacea</taxon>
        <taxon>Camarodonta</taxon>
        <taxon>Echinidea</taxon>
        <taxon>Strongylocentrotidae</taxon>
        <taxon>Strongylocentrotus</taxon>
    </lineage>
</organism>
<evidence type="ECO:0000256" key="4">
    <source>
        <dbReference type="ARBA" id="ARBA00022786"/>
    </source>
</evidence>
<evidence type="ECO:0000256" key="2">
    <source>
        <dbReference type="ARBA" id="ARBA00022679"/>
    </source>
</evidence>
<dbReference type="GO" id="GO:0000209">
    <property type="term" value="P:protein polyubiquitination"/>
    <property type="evidence" value="ECO:0000318"/>
    <property type="project" value="GO_Central"/>
</dbReference>
<evidence type="ECO:0000256" key="3">
    <source>
        <dbReference type="ARBA" id="ARBA00022741"/>
    </source>
</evidence>
<evidence type="ECO:0000256" key="12">
    <source>
        <dbReference type="SAM" id="MobiDB-lite"/>
    </source>
</evidence>
<dbReference type="FunCoup" id="A0A7M7PEW5">
    <property type="interactions" value="534"/>
</dbReference>
<evidence type="ECO:0000256" key="6">
    <source>
        <dbReference type="ARBA" id="ARBA00072440"/>
    </source>
</evidence>
<evidence type="ECO:0000256" key="7">
    <source>
        <dbReference type="ARBA" id="ARBA00076317"/>
    </source>
</evidence>
<dbReference type="OrthoDB" id="9978460at2759"/>
<keyword evidence="2" id="KW-0808">Transferase</keyword>
<dbReference type="PANTHER" id="PTHR24068">
    <property type="entry name" value="UBIQUITIN-CONJUGATING ENZYME E2"/>
    <property type="match status" value="1"/>
</dbReference>
<keyword evidence="15" id="KW-1185">Reference proteome</keyword>
<dbReference type="GeneID" id="586901"/>